<gene>
    <name evidence="1" type="ORF">MSG28_010225</name>
</gene>
<evidence type="ECO:0000313" key="1">
    <source>
        <dbReference type="EMBL" id="KAI8436756.1"/>
    </source>
</evidence>
<comment type="caution">
    <text evidence="1">The sequence shown here is derived from an EMBL/GenBank/DDBJ whole genome shotgun (WGS) entry which is preliminary data.</text>
</comment>
<keyword evidence="2" id="KW-1185">Reference proteome</keyword>
<protein>
    <submittedName>
        <fullName evidence="1">Uncharacterized protein</fullName>
    </submittedName>
</protein>
<dbReference type="EMBL" id="CM046117">
    <property type="protein sequence ID" value="KAI8436756.1"/>
    <property type="molecule type" value="Genomic_DNA"/>
</dbReference>
<name>A0ACC0KKZ5_CHOFU</name>
<dbReference type="Proteomes" id="UP001064048">
    <property type="component" value="Chromosome 17"/>
</dbReference>
<accession>A0ACC0KKZ5</accession>
<sequence length="440" mass="49633">MSIRKNMSVRSSKPTPILQINHKNWMKNFDPVTVEDLAVNNKKIQDIYDWIKSNIGKNDGEILLLTGPVGCGKTITVRIIAAKHNIKVTEWITPLDIEMPTEYGDYEFKEKQSTKFLDFILNAANFTSLLDNNSTKLVLVEDLPNTFLRTPAEFTDVLHQYKQRAKSPIVFICSESHSDSKNTAANLFTPSVKEQFKIHHIILNAVSATGLKAALKRVSEIISKKHTTMYNKPTAELIDCVVNSSAGSYQSMETDVVIEKEPKGKKTTNSKKKQPSSRFVSLGKDQTVSILHGVGRVLNPKFIESENGSKRLTHPPKDIIDQFLSQPSSFINFLEENYLSHFSLIDHVANAALGLSDADFMLAEWREKILQEYGLYTSVAGLMIANKAPVSAWNPVRGPKTMKIQYPSPKEMPLLEQNYLYKGKILVADYQTYYKIIDKT</sequence>
<evidence type="ECO:0000313" key="2">
    <source>
        <dbReference type="Proteomes" id="UP001064048"/>
    </source>
</evidence>
<reference evidence="1 2" key="1">
    <citation type="journal article" date="2022" name="Genome Biol. Evol.">
        <title>The Spruce Budworm Genome: Reconstructing the Evolutionary History of Antifreeze Proteins.</title>
        <authorList>
            <person name="Beliveau C."/>
            <person name="Gagne P."/>
            <person name="Picq S."/>
            <person name="Vernygora O."/>
            <person name="Keeling C.I."/>
            <person name="Pinkney K."/>
            <person name="Doucet D."/>
            <person name="Wen F."/>
            <person name="Johnston J.S."/>
            <person name="Maaroufi H."/>
            <person name="Boyle B."/>
            <person name="Laroche J."/>
            <person name="Dewar K."/>
            <person name="Juretic N."/>
            <person name="Blackburn G."/>
            <person name="Nisole A."/>
            <person name="Brunet B."/>
            <person name="Brandao M."/>
            <person name="Lumley L."/>
            <person name="Duan J."/>
            <person name="Quan G."/>
            <person name="Lucarotti C.J."/>
            <person name="Roe A.D."/>
            <person name="Sperling F.A.H."/>
            <person name="Levesque R.C."/>
            <person name="Cusson M."/>
        </authorList>
    </citation>
    <scope>NUCLEOTIDE SEQUENCE [LARGE SCALE GENOMIC DNA]</scope>
    <source>
        <strain evidence="1">Glfc:IPQL:Cfum</strain>
    </source>
</reference>
<proteinExistence type="predicted"/>
<organism evidence="1 2">
    <name type="scientific">Choristoneura fumiferana</name>
    <name type="common">Spruce budworm moth</name>
    <name type="synonym">Archips fumiferana</name>
    <dbReference type="NCBI Taxonomy" id="7141"/>
    <lineage>
        <taxon>Eukaryota</taxon>
        <taxon>Metazoa</taxon>
        <taxon>Ecdysozoa</taxon>
        <taxon>Arthropoda</taxon>
        <taxon>Hexapoda</taxon>
        <taxon>Insecta</taxon>
        <taxon>Pterygota</taxon>
        <taxon>Neoptera</taxon>
        <taxon>Endopterygota</taxon>
        <taxon>Lepidoptera</taxon>
        <taxon>Glossata</taxon>
        <taxon>Ditrysia</taxon>
        <taxon>Tortricoidea</taxon>
        <taxon>Tortricidae</taxon>
        <taxon>Tortricinae</taxon>
        <taxon>Choristoneura</taxon>
    </lineage>
</organism>